<dbReference type="EMBL" id="JBHMBE010000002">
    <property type="protein sequence ID" value="MFB9645484.1"/>
    <property type="molecule type" value="Genomic_DNA"/>
</dbReference>
<accession>A0ABV5SYQ7</accession>
<comment type="caution">
    <text evidence="2">The sequence shown here is derived from an EMBL/GenBank/DDBJ whole genome shotgun (WGS) entry which is preliminary data.</text>
</comment>
<gene>
    <name evidence="2" type="ORF">ACFFPJ_06710</name>
</gene>
<protein>
    <submittedName>
        <fullName evidence="2">Uncharacterized protein</fullName>
    </submittedName>
</protein>
<proteinExistence type="predicted"/>
<dbReference type="Proteomes" id="UP001589611">
    <property type="component" value="Unassembled WGS sequence"/>
</dbReference>
<evidence type="ECO:0000256" key="1">
    <source>
        <dbReference type="SAM" id="MobiDB-lite"/>
    </source>
</evidence>
<evidence type="ECO:0000313" key="2">
    <source>
        <dbReference type="EMBL" id="MFB9645484.1"/>
    </source>
</evidence>
<name>A0ABV5SYQ7_9MICO</name>
<evidence type="ECO:0000313" key="3">
    <source>
        <dbReference type="Proteomes" id="UP001589611"/>
    </source>
</evidence>
<feature type="region of interest" description="Disordered" evidence="1">
    <location>
        <begin position="76"/>
        <end position="97"/>
    </location>
</feature>
<sequence length="97" mass="11025">MARAVDSRFELKRLTATEWVINDNWFAFNDPRRAVACVDEISEVEVEVIWLRELSLPDRYPSVRAVLEDVFTTVSASTKPTPIPHRRPATHNSAMAG</sequence>
<dbReference type="RefSeq" id="WP_344714606.1">
    <property type="nucleotide sequence ID" value="NZ_BAAAWH010000001.1"/>
</dbReference>
<keyword evidence="3" id="KW-1185">Reference proteome</keyword>
<reference evidence="2 3" key="1">
    <citation type="submission" date="2024-09" db="EMBL/GenBank/DDBJ databases">
        <authorList>
            <person name="Sun Q."/>
            <person name="Mori K."/>
        </authorList>
    </citation>
    <scope>NUCLEOTIDE SEQUENCE [LARGE SCALE GENOMIC DNA]</scope>
    <source>
        <strain evidence="2 3">JCM 1342</strain>
    </source>
</reference>
<organism evidence="2 3">
    <name type="scientific">Microbacterium terregens</name>
    <dbReference type="NCBI Taxonomy" id="69363"/>
    <lineage>
        <taxon>Bacteria</taxon>
        <taxon>Bacillati</taxon>
        <taxon>Actinomycetota</taxon>
        <taxon>Actinomycetes</taxon>
        <taxon>Micrococcales</taxon>
        <taxon>Microbacteriaceae</taxon>
        <taxon>Microbacterium</taxon>
    </lineage>
</organism>